<dbReference type="Gene3D" id="1.10.940.10">
    <property type="entry name" value="NusB-like"/>
    <property type="match status" value="1"/>
</dbReference>
<evidence type="ECO:0000256" key="4">
    <source>
        <dbReference type="ARBA" id="ARBA00023015"/>
    </source>
</evidence>
<evidence type="ECO:0000259" key="7">
    <source>
        <dbReference type="Pfam" id="PF01029"/>
    </source>
</evidence>
<gene>
    <name evidence="6" type="primary">nusB</name>
    <name evidence="8" type="ORF">Abiwalacus_14270</name>
</gene>
<evidence type="ECO:0000256" key="2">
    <source>
        <dbReference type="ARBA" id="ARBA00022814"/>
    </source>
</evidence>
<keyword evidence="5 6" id="KW-0804">Transcription</keyword>
<reference evidence="8" key="1">
    <citation type="submission" date="2022-06" db="EMBL/GenBank/DDBJ databases">
        <title>Akkermansia biwalacus sp. nov., an anaerobic mucin-degrading bacterium isolated from human intestine.</title>
        <authorList>
            <person name="Kobayashi Y."/>
            <person name="Inoue S."/>
            <person name="Kawahara T."/>
            <person name="Kohda N."/>
        </authorList>
    </citation>
    <scope>NUCLEOTIDE SEQUENCE</scope>
    <source>
        <strain evidence="8">WON2089</strain>
    </source>
</reference>
<dbReference type="EMBL" id="AP025943">
    <property type="protein sequence ID" value="BDL43853.1"/>
    <property type="molecule type" value="Genomic_DNA"/>
</dbReference>
<comment type="function">
    <text evidence="6">Involved in transcription antitermination. Required for transcription of ribosomal RNA (rRNA) genes. Binds specifically to the boxA antiterminator sequence of the ribosomal RNA (rrn) operons.</text>
</comment>
<dbReference type="Pfam" id="PF01029">
    <property type="entry name" value="NusB"/>
    <property type="match status" value="1"/>
</dbReference>
<evidence type="ECO:0000256" key="1">
    <source>
        <dbReference type="ARBA" id="ARBA00005952"/>
    </source>
</evidence>
<accession>A0ABM7ZGL2</accession>
<feature type="domain" description="NusB/RsmB/TIM44" evidence="7">
    <location>
        <begin position="200"/>
        <end position="292"/>
    </location>
</feature>
<organism evidence="8 9">
    <name type="scientific">Akkermansia biwaensis</name>
    <dbReference type="NCBI Taxonomy" id="2946555"/>
    <lineage>
        <taxon>Bacteria</taxon>
        <taxon>Pseudomonadati</taxon>
        <taxon>Verrucomicrobiota</taxon>
        <taxon>Verrucomicrobiia</taxon>
        <taxon>Verrucomicrobiales</taxon>
        <taxon>Akkermansiaceae</taxon>
        <taxon>Akkermansia</taxon>
    </lineage>
</organism>
<proteinExistence type="inferred from homology"/>
<dbReference type="PANTHER" id="PTHR11078:SF3">
    <property type="entry name" value="ANTITERMINATION NUSB DOMAIN-CONTAINING PROTEIN"/>
    <property type="match status" value="1"/>
</dbReference>
<dbReference type="HAMAP" id="MF_00073">
    <property type="entry name" value="NusB"/>
    <property type="match status" value="1"/>
</dbReference>
<keyword evidence="9" id="KW-1185">Reference proteome</keyword>
<sequence length="297" mass="33483">MLSRNQIRQTALQYLYGASQSPEITGEQEEGIWDILMEPFRADYCKLRAKAVSGHLTRDYPDKLRLFVTRARETAEKLQHDPLTLPVRDQLHDLLNKEGEFNAALLQLKKALHDDPANDRKTLSAACDAVQELNTALMQMRGRLLDSLRDFPVYNSIWSPLISACGKLQEINDRINCIIHQDGRPSLAEVKKVVEAGQDAEELYREAKTLGEETLRRREELDSVINGILENYSPERVSTMDRAILRLGACELLHRKNLPAPVVISEAIRLAERFSSADSPRFVNGVLAGIAKTARPS</sequence>
<dbReference type="NCBIfam" id="TIGR01951">
    <property type="entry name" value="nusB"/>
    <property type="match status" value="1"/>
</dbReference>
<dbReference type="SUPFAM" id="SSF48013">
    <property type="entry name" value="NusB-like"/>
    <property type="match status" value="1"/>
</dbReference>
<dbReference type="InterPro" id="IPR011605">
    <property type="entry name" value="NusB_fam"/>
</dbReference>
<protein>
    <recommendedName>
        <fullName evidence="6">Transcription antitermination protein NusB</fullName>
    </recommendedName>
    <alternativeName>
        <fullName evidence="6">Antitermination factor NusB</fullName>
    </alternativeName>
</protein>
<dbReference type="InterPro" id="IPR006027">
    <property type="entry name" value="NusB_RsmB_TIM44"/>
</dbReference>
<name>A0ABM7ZGL2_9BACT</name>
<dbReference type="InterPro" id="IPR035926">
    <property type="entry name" value="NusB-like_sf"/>
</dbReference>
<dbReference type="RefSeq" id="WP_215435166.1">
    <property type="nucleotide sequence ID" value="NZ_AP025943.1"/>
</dbReference>
<evidence type="ECO:0000313" key="9">
    <source>
        <dbReference type="Proteomes" id="UP001062263"/>
    </source>
</evidence>
<dbReference type="PANTHER" id="PTHR11078">
    <property type="entry name" value="N UTILIZATION SUBSTANCE PROTEIN B-RELATED"/>
    <property type="match status" value="1"/>
</dbReference>
<evidence type="ECO:0000256" key="6">
    <source>
        <dbReference type="HAMAP-Rule" id="MF_00073"/>
    </source>
</evidence>
<evidence type="ECO:0000256" key="3">
    <source>
        <dbReference type="ARBA" id="ARBA00022884"/>
    </source>
</evidence>
<evidence type="ECO:0000256" key="5">
    <source>
        <dbReference type="ARBA" id="ARBA00023163"/>
    </source>
</evidence>
<keyword evidence="3 6" id="KW-0694">RNA-binding</keyword>
<comment type="similarity">
    <text evidence="1 6">Belongs to the NusB family.</text>
</comment>
<dbReference type="Proteomes" id="UP001062263">
    <property type="component" value="Chromosome"/>
</dbReference>
<evidence type="ECO:0000313" key="8">
    <source>
        <dbReference type="EMBL" id="BDL43853.1"/>
    </source>
</evidence>
<keyword evidence="2 6" id="KW-0889">Transcription antitermination</keyword>
<keyword evidence="4 6" id="KW-0805">Transcription regulation</keyword>